<dbReference type="InterPro" id="IPR022037">
    <property type="entry name" value="DUF3606"/>
</dbReference>
<name>A0A2P8D873_9BACT</name>
<dbReference type="Proteomes" id="UP000240572">
    <property type="component" value="Unassembled WGS sequence"/>
</dbReference>
<feature type="compositionally biased region" description="Basic and acidic residues" evidence="1">
    <location>
        <begin position="47"/>
        <end position="66"/>
    </location>
</feature>
<dbReference type="EMBL" id="PYGD01000002">
    <property type="protein sequence ID" value="PSK93435.1"/>
    <property type="molecule type" value="Genomic_DNA"/>
</dbReference>
<evidence type="ECO:0000313" key="2">
    <source>
        <dbReference type="EMBL" id="PSK93435.1"/>
    </source>
</evidence>
<dbReference type="Pfam" id="PF12244">
    <property type="entry name" value="DUF3606"/>
    <property type="match status" value="1"/>
</dbReference>
<reference evidence="2 3" key="1">
    <citation type="submission" date="2018-03" db="EMBL/GenBank/DDBJ databases">
        <title>Genomic Encyclopedia of Type Strains, Phase III (KMG-III): the genomes of soil and plant-associated and newly described type strains.</title>
        <authorList>
            <person name="Whitman W."/>
        </authorList>
    </citation>
    <scope>NUCLEOTIDE SEQUENCE [LARGE SCALE GENOMIC DNA]</scope>
    <source>
        <strain evidence="2 3">CGMCC 1.12700</strain>
    </source>
</reference>
<evidence type="ECO:0000313" key="3">
    <source>
        <dbReference type="Proteomes" id="UP000240572"/>
    </source>
</evidence>
<dbReference type="AlphaFoldDB" id="A0A2P8D873"/>
<gene>
    <name evidence="2" type="ORF">B0I18_102405</name>
</gene>
<organism evidence="2 3">
    <name type="scientific">Taibaiella chishuiensis</name>
    <dbReference type="NCBI Taxonomy" id="1434707"/>
    <lineage>
        <taxon>Bacteria</taxon>
        <taxon>Pseudomonadati</taxon>
        <taxon>Bacteroidota</taxon>
        <taxon>Chitinophagia</taxon>
        <taxon>Chitinophagales</taxon>
        <taxon>Chitinophagaceae</taxon>
        <taxon>Taibaiella</taxon>
    </lineage>
</organism>
<accession>A0A2P8D873</accession>
<feature type="region of interest" description="Disordered" evidence="1">
    <location>
        <begin position="38"/>
        <end position="66"/>
    </location>
</feature>
<protein>
    <submittedName>
        <fullName evidence="2">Uncharacterized protein DUF3606</fullName>
    </submittedName>
</protein>
<sequence>MTDDQRINELLKRNGIQPGSERELAYLEEELGVSREEVQAATTAVGHDPEKVERYLRDRTGQHGPA</sequence>
<dbReference type="RefSeq" id="WP_106522436.1">
    <property type="nucleotide sequence ID" value="NZ_PYGD01000002.1"/>
</dbReference>
<keyword evidence="3" id="KW-1185">Reference proteome</keyword>
<evidence type="ECO:0000256" key="1">
    <source>
        <dbReference type="SAM" id="MobiDB-lite"/>
    </source>
</evidence>
<proteinExistence type="predicted"/>
<dbReference type="OrthoDB" id="965891at2"/>
<comment type="caution">
    <text evidence="2">The sequence shown here is derived from an EMBL/GenBank/DDBJ whole genome shotgun (WGS) entry which is preliminary data.</text>
</comment>